<dbReference type="AlphaFoldDB" id="J4H4Q0"/>
<sequence>MFRTFSQSVSDMCDRYSTSSFV</sequence>
<evidence type="ECO:0000313" key="2">
    <source>
        <dbReference type="EMBL" id="CCM05374.1"/>
    </source>
</evidence>
<name>J4H4Q0_9APHY</name>
<evidence type="ECO:0000313" key="3">
    <source>
        <dbReference type="Proteomes" id="UP000006352"/>
    </source>
</evidence>
<proteinExistence type="predicted"/>
<dbReference type="EMBL" id="HE797188">
    <property type="protein sequence ID" value="CCM05374.1"/>
    <property type="molecule type" value="Genomic_DNA"/>
</dbReference>
<dbReference type="HOGENOM" id="CLU_3425112_0_0_1"/>
<evidence type="ECO:0000256" key="1">
    <source>
        <dbReference type="SAM" id="MobiDB-lite"/>
    </source>
</evidence>
<dbReference type="Proteomes" id="UP000006352">
    <property type="component" value="Unassembled WGS sequence"/>
</dbReference>
<reference evidence="2 3" key="1">
    <citation type="journal article" date="2012" name="Appl. Environ. Microbiol.">
        <title>Short-read sequencing for genomic analysis of the brown rot fungus Fibroporia radiculosa.</title>
        <authorList>
            <person name="Tang J.D."/>
            <person name="Perkins A.D."/>
            <person name="Sonstegard T.S."/>
            <person name="Schroeder S.G."/>
            <person name="Burgess S.C."/>
            <person name="Diehl S.V."/>
        </authorList>
    </citation>
    <scope>NUCLEOTIDE SEQUENCE [LARGE SCALE GENOMIC DNA]</scope>
    <source>
        <strain evidence="2 3">TFFH 294</strain>
    </source>
</reference>
<dbReference type="InParanoid" id="J4H4Q0"/>
<protein>
    <submittedName>
        <fullName evidence="2">Uncharacterized protein</fullName>
    </submittedName>
</protein>
<organism evidence="2 3">
    <name type="scientific">Fibroporia radiculosa</name>
    <dbReference type="NCBI Taxonomy" id="599839"/>
    <lineage>
        <taxon>Eukaryota</taxon>
        <taxon>Fungi</taxon>
        <taxon>Dikarya</taxon>
        <taxon>Basidiomycota</taxon>
        <taxon>Agaricomycotina</taxon>
        <taxon>Agaricomycetes</taxon>
        <taxon>Polyporales</taxon>
        <taxon>Fibroporiaceae</taxon>
        <taxon>Fibroporia</taxon>
    </lineage>
</organism>
<accession>J4H4Q0</accession>
<keyword evidence="3" id="KW-1185">Reference proteome</keyword>
<feature type="region of interest" description="Disordered" evidence="1">
    <location>
        <begin position="1"/>
        <end position="22"/>
    </location>
</feature>
<gene>
    <name evidence="2" type="ORF">FIBRA_07590</name>
</gene>